<dbReference type="RefSeq" id="WP_048863180.1">
    <property type="nucleotide sequence ID" value="NZ_BANB01000906.1"/>
</dbReference>
<dbReference type="Pfam" id="PF03473">
    <property type="entry name" value="MOSC"/>
    <property type="match status" value="1"/>
</dbReference>
<dbReference type="OrthoDB" id="9786134at2"/>
<gene>
    <name evidence="2" type="ORF">Asru_0909_04</name>
</gene>
<dbReference type="AlphaFoldDB" id="A0A0D6P9N7"/>
<accession>A0A0D6P9N7</accession>
<protein>
    <submittedName>
        <fullName evidence="2">Molybdenum cofactor sulphurase</fullName>
    </submittedName>
</protein>
<dbReference type="PANTHER" id="PTHR30212:SF2">
    <property type="entry name" value="PROTEIN YIIM"/>
    <property type="match status" value="1"/>
</dbReference>
<dbReference type="EMBL" id="BANB01000906">
    <property type="protein sequence ID" value="GAN78475.1"/>
    <property type="molecule type" value="Genomic_DNA"/>
</dbReference>
<name>A0A0D6P9N7_9PROT</name>
<organism evidence="2 3">
    <name type="scientific">Acidisphaera rubrifaciens HS-AP3</name>
    <dbReference type="NCBI Taxonomy" id="1231350"/>
    <lineage>
        <taxon>Bacteria</taxon>
        <taxon>Pseudomonadati</taxon>
        <taxon>Pseudomonadota</taxon>
        <taxon>Alphaproteobacteria</taxon>
        <taxon>Acetobacterales</taxon>
        <taxon>Acetobacteraceae</taxon>
        <taxon>Acidisphaera</taxon>
    </lineage>
</organism>
<dbReference type="GO" id="GO:0030151">
    <property type="term" value="F:molybdenum ion binding"/>
    <property type="evidence" value="ECO:0007669"/>
    <property type="project" value="InterPro"/>
</dbReference>
<reference evidence="2 3" key="1">
    <citation type="submission" date="2012-11" db="EMBL/GenBank/DDBJ databases">
        <title>Whole genome sequence of Acidisphaera rubrifaciens HS-AP3.</title>
        <authorList>
            <person name="Azuma Y."/>
            <person name="Higashiura N."/>
            <person name="Hirakawa H."/>
            <person name="Matsushita K."/>
        </authorList>
    </citation>
    <scope>NUCLEOTIDE SEQUENCE [LARGE SCALE GENOMIC DNA]</scope>
    <source>
        <strain evidence="2 3">HS-AP3</strain>
    </source>
</reference>
<comment type="caution">
    <text evidence="2">The sequence shown here is derived from an EMBL/GenBank/DDBJ whole genome shotgun (WGS) entry which is preliminary data.</text>
</comment>
<sequence length="224" mass="23643">MSGTAARIRSIQVGAIGVLTDEGPRAGTPTAFRKSPVTGPVQAGPLGLAGDAQADLTVHGGPDKAVYAYPWAHYAVWEAAHPRLAGRLRPGAFGENLTVEGLDETVVALGDRYAVGGAVLEVSEPRQPCYKFAHIHDDTRLGKYMLAEGMTGWYLRVVTPGPIAAGDAMTLLDRPYPAWTVRRLSVVVTGQGGARPGREALAELGAIPALPAYLRRDIAKALAR</sequence>
<dbReference type="PROSITE" id="PS51340">
    <property type="entry name" value="MOSC"/>
    <property type="match status" value="1"/>
</dbReference>
<dbReference type="InterPro" id="IPR005302">
    <property type="entry name" value="MoCF_Sase_C"/>
</dbReference>
<dbReference type="InterPro" id="IPR011037">
    <property type="entry name" value="Pyrv_Knase-like_insert_dom_sf"/>
</dbReference>
<keyword evidence="3" id="KW-1185">Reference proteome</keyword>
<proteinExistence type="predicted"/>
<dbReference type="PANTHER" id="PTHR30212">
    <property type="entry name" value="PROTEIN YIIM"/>
    <property type="match status" value="1"/>
</dbReference>
<dbReference type="SUPFAM" id="SSF50800">
    <property type="entry name" value="PK beta-barrel domain-like"/>
    <property type="match status" value="1"/>
</dbReference>
<evidence type="ECO:0000259" key="1">
    <source>
        <dbReference type="PROSITE" id="PS51340"/>
    </source>
</evidence>
<feature type="domain" description="MOSC" evidence="1">
    <location>
        <begin position="35"/>
        <end position="172"/>
    </location>
</feature>
<dbReference type="Proteomes" id="UP000032680">
    <property type="component" value="Unassembled WGS sequence"/>
</dbReference>
<dbReference type="GO" id="GO:0003824">
    <property type="term" value="F:catalytic activity"/>
    <property type="evidence" value="ECO:0007669"/>
    <property type="project" value="InterPro"/>
</dbReference>
<dbReference type="Gene3D" id="2.40.33.20">
    <property type="entry name" value="PK beta-barrel domain-like"/>
    <property type="match status" value="1"/>
</dbReference>
<evidence type="ECO:0000313" key="3">
    <source>
        <dbReference type="Proteomes" id="UP000032680"/>
    </source>
</evidence>
<evidence type="ECO:0000313" key="2">
    <source>
        <dbReference type="EMBL" id="GAN78475.1"/>
    </source>
</evidence>
<dbReference type="GO" id="GO:0030170">
    <property type="term" value="F:pyridoxal phosphate binding"/>
    <property type="evidence" value="ECO:0007669"/>
    <property type="project" value="InterPro"/>
</dbReference>
<dbReference type="InterPro" id="IPR052353">
    <property type="entry name" value="Benzoxazolinone_Detox_Enz"/>
</dbReference>